<keyword evidence="2" id="KW-0238">DNA-binding</keyword>
<evidence type="ECO:0000256" key="2">
    <source>
        <dbReference type="ARBA" id="ARBA00023125"/>
    </source>
</evidence>
<keyword evidence="6" id="KW-1185">Reference proteome</keyword>
<dbReference type="GO" id="GO:0003700">
    <property type="term" value="F:DNA-binding transcription factor activity"/>
    <property type="evidence" value="ECO:0007669"/>
    <property type="project" value="InterPro"/>
</dbReference>
<evidence type="ECO:0000313" key="6">
    <source>
        <dbReference type="Proteomes" id="UP000184080"/>
    </source>
</evidence>
<dbReference type="GO" id="GO:0003677">
    <property type="term" value="F:DNA binding"/>
    <property type="evidence" value="ECO:0007669"/>
    <property type="project" value="UniProtKB-KW"/>
</dbReference>
<dbReference type="InterPro" id="IPR036390">
    <property type="entry name" value="WH_DNA-bd_sf"/>
</dbReference>
<dbReference type="PROSITE" id="PS50995">
    <property type="entry name" value="HTH_MARR_2"/>
    <property type="match status" value="1"/>
</dbReference>
<dbReference type="Gene3D" id="1.10.10.10">
    <property type="entry name" value="Winged helix-like DNA-binding domain superfamily/Winged helix DNA-binding domain"/>
    <property type="match status" value="1"/>
</dbReference>
<dbReference type="PANTHER" id="PTHR42756:SF1">
    <property type="entry name" value="TRANSCRIPTIONAL REPRESSOR OF EMRAB OPERON"/>
    <property type="match status" value="1"/>
</dbReference>
<evidence type="ECO:0000256" key="3">
    <source>
        <dbReference type="ARBA" id="ARBA00023163"/>
    </source>
</evidence>
<dbReference type="PRINTS" id="PR00598">
    <property type="entry name" value="HTHMARR"/>
</dbReference>
<dbReference type="AlphaFoldDB" id="A0A1M6MD11"/>
<reference evidence="5 6" key="1">
    <citation type="submission" date="2016-11" db="EMBL/GenBank/DDBJ databases">
        <authorList>
            <person name="Jaros S."/>
            <person name="Januszkiewicz K."/>
            <person name="Wedrychowicz H."/>
        </authorList>
    </citation>
    <scope>NUCLEOTIDE SEQUENCE [LARGE SCALE GENOMIC DNA]</scope>
    <source>
        <strain evidence="5 6">DSM 21864</strain>
    </source>
</reference>
<dbReference type="OrthoDB" id="166070at2"/>
<protein>
    <submittedName>
        <fullName evidence="5">Transcriptional regulator, MarR family</fullName>
    </submittedName>
</protein>
<dbReference type="Proteomes" id="UP000184080">
    <property type="component" value="Unassembled WGS sequence"/>
</dbReference>
<name>A0A1M6MD11_9CLOT</name>
<dbReference type="SMART" id="SM00347">
    <property type="entry name" value="HTH_MARR"/>
    <property type="match status" value="1"/>
</dbReference>
<feature type="domain" description="HTH marR-type" evidence="4">
    <location>
        <begin position="1"/>
        <end position="141"/>
    </location>
</feature>
<dbReference type="InterPro" id="IPR000835">
    <property type="entry name" value="HTH_MarR-typ"/>
</dbReference>
<proteinExistence type="predicted"/>
<keyword evidence="3" id="KW-0804">Transcription</keyword>
<keyword evidence="1" id="KW-0805">Transcription regulation</keyword>
<dbReference type="PANTHER" id="PTHR42756">
    <property type="entry name" value="TRANSCRIPTIONAL REGULATOR, MARR"/>
    <property type="match status" value="1"/>
</dbReference>
<dbReference type="SUPFAM" id="SSF46785">
    <property type="entry name" value="Winged helix' DNA-binding domain"/>
    <property type="match status" value="1"/>
</dbReference>
<dbReference type="Pfam" id="PF01047">
    <property type="entry name" value="MarR"/>
    <property type="match status" value="1"/>
</dbReference>
<gene>
    <name evidence="5" type="ORF">SAMN05444401_3949</name>
</gene>
<evidence type="ECO:0000259" key="4">
    <source>
        <dbReference type="PROSITE" id="PS50995"/>
    </source>
</evidence>
<evidence type="ECO:0000313" key="5">
    <source>
        <dbReference type="EMBL" id="SHJ81306.1"/>
    </source>
</evidence>
<dbReference type="EMBL" id="FQZO01000008">
    <property type="protein sequence ID" value="SHJ81306.1"/>
    <property type="molecule type" value="Genomic_DNA"/>
</dbReference>
<sequence length="146" mass="16904">MEENKLKGIAGQLLTIIPLFKKKLMKPVGGMIHGGLKPSEFFVLVLLCENDGFTMTELANKLEISKTNLTPMVDKLIECNYIRRFRDDKDRRIIRVEICNDGKKLLDDHRRIFEDLLTEKLASLSEEDLNELSQSIEKFQHIVMKL</sequence>
<organism evidence="5 6">
    <name type="scientific">Clostridium amylolyticum</name>
    <dbReference type="NCBI Taxonomy" id="1121298"/>
    <lineage>
        <taxon>Bacteria</taxon>
        <taxon>Bacillati</taxon>
        <taxon>Bacillota</taxon>
        <taxon>Clostridia</taxon>
        <taxon>Eubacteriales</taxon>
        <taxon>Clostridiaceae</taxon>
        <taxon>Clostridium</taxon>
    </lineage>
</organism>
<dbReference type="STRING" id="1121298.SAMN05444401_3949"/>
<accession>A0A1M6MD11</accession>
<evidence type="ECO:0000256" key="1">
    <source>
        <dbReference type="ARBA" id="ARBA00023015"/>
    </source>
</evidence>
<dbReference type="InterPro" id="IPR036388">
    <property type="entry name" value="WH-like_DNA-bd_sf"/>
</dbReference>